<evidence type="ECO:0008006" key="3">
    <source>
        <dbReference type="Google" id="ProtNLM"/>
    </source>
</evidence>
<evidence type="ECO:0000313" key="1">
    <source>
        <dbReference type="EMBL" id="QVT77785.1"/>
    </source>
</evidence>
<name>A0ABX8ED69_9ACTN</name>
<evidence type="ECO:0000313" key="2">
    <source>
        <dbReference type="Proteomes" id="UP000679307"/>
    </source>
</evidence>
<accession>A0ABX8ED69</accession>
<reference evidence="1 2" key="1">
    <citation type="submission" date="2021-05" db="EMBL/GenBank/DDBJ databases">
        <title>Complete genome of Nocardioides aquaticus KCTC 9944T isolated from meromictic and hypersaline Ekho Lake, Antarctica.</title>
        <authorList>
            <person name="Hwang K."/>
            <person name="Kim K.M."/>
            <person name="Choe H."/>
        </authorList>
    </citation>
    <scope>NUCLEOTIDE SEQUENCE [LARGE SCALE GENOMIC DNA]</scope>
    <source>
        <strain evidence="1 2">KCTC 9944</strain>
    </source>
</reference>
<protein>
    <recommendedName>
        <fullName evidence="3">DUF2017 domain-containing protein</fullName>
    </recommendedName>
</protein>
<dbReference type="RefSeq" id="WP_214057457.1">
    <property type="nucleotide sequence ID" value="NZ_BAAAHS010000277.1"/>
</dbReference>
<dbReference type="Proteomes" id="UP000679307">
    <property type="component" value="Chromosome"/>
</dbReference>
<organism evidence="1 2">
    <name type="scientific">Nocardioides aquaticus</name>
    <dbReference type="NCBI Taxonomy" id="160826"/>
    <lineage>
        <taxon>Bacteria</taxon>
        <taxon>Bacillati</taxon>
        <taxon>Actinomycetota</taxon>
        <taxon>Actinomycetes</taxon>
        <taxon>Propionibacteriales</taxon>
        <taxon>Nocardioidaceae</taxon>
        <taxon>Nocardioides</taxon>
    </lineage>
</organism>
<dbReference type="EMBL" id="CP075371">
    <property type="protein sequence ID" value="QVT77785.1"/>
    <property type="molecule type" value="Genomic_DNA"/>
</dbReference>
<keyword evidence="2" id="KW-1185">Reference proteome</keyword>
<sequence>MTTALACLVDILGNPLETPGVSLPTPHPAFVLHFNDPIYDDTGLETAPFGSDEGSDVLQDWGQRRDELGRNSTIADVLETDQAGLDALVGTFKGIDYLDQAALIRGAAFTLLRLTGHLSVDDRALALRTIEYETQTTADPGWLPQEVREQMLPALHVQREDLLSWANPGE</sequence>
<gene>
    <name evidence="1" type="ORF">ENKNEFLB_00154</name>
</gene>
<proteinExistence type="predicted"/>